<protein>
    <submittedName>
        <fullName evidence="3">SWIM-type domain-containing protein</fullName>
    </submittedName>
</protein>
<evidence type="ECO:0000313" key="3">
    <source>
        <dbReference type="WBParaSite" id="NBR_0001188601-mRNA-1"/>
    </source>
</evidence>
<dbReference type="WBParaSite" id="NBR_0001188601-mRNA-1">
    <property type="protein sequence ID" value="NBR_0001188601-mRNA-1"/>
    <property type="gene ID" value="NBR_0001188601"/>
</dbReference>
<reference evidence="1 2" key="2">
    <citation type="submission" date="2018-11" db="EMBL/GenBank/DDBJ databases">
        <authorList>
            <consortium name="Pathogen Informatics"/>
        </authorList>
    </citation>
    <scope>NUCLEOTIDE SEQUENCE [LARGE SCALE GENOMIC DNA]</scope>
</reference>
<dbReference type="EMBL" id="UYSL01020623">
    <property type="protein sequence ID" value="VDL75476.1"/>
    <property type="molecule type" value="Genomic_DNA"/>
</dbReference>
<sequence length="236" mass="25943">MADPSCPRRSQSSCSNHRSHIPVQYSQRINSNVGELRCTCPPSYYPSTHGCASVVPSRALPHASLTASILPKSHAMPMTSNIDWAEIPFDPLNAKSPFSGILRCYPKHNSELFMAEYSPLERLRRYPISTAAWTLPSIEPFYSVVYMRGNKEYKKEDPTDGESTDAPQNVCVTTIGGNGKQRGRRSKSARAAGHGGRKFIVQLYGKIGISLHFVSSKKVVGHATDIHTAERSTPPG</sequence>
<gene>
    <name evidence="1" type="ORF">NBR_LOCUS11887</name>
</gene>
<organism evidence="3">
    <name type="scientific">Nippostrongylus brasiliensis</name>
    <name type="common">Rat hookworm</name>
    <dbReference type="NCBI Taxonomy" id="27835"/>
    <lineage>
        <taxon>Eukaryota</taxon>
        <taxon>Metazoa</taxon>
        <taxon>Ecdysozoa</taxon>
        <taxon>Nematoda</taxon>
        <taxon>Chromadorea</taxon>
        <taxon>Rhabditida</taxon>
        <taxon>Rhabditina</taxon>
        <taxon>Rhabditomorpha</taxon>
        <taxon>Strongyloidea</taxon>
        <taxon>Heligmosomidae</taxon>
        <taxon>Nippostrongylus</taxon>
    </lineage>
</organism>
<name>A0A158R0I6_NIPBR</name>
<reference evidence="3" key="1">
    <citation type="submission" date="2016-04" db="UniProtKB">
        <authorList>
            <consortium name="WormBaseParasite"/>
        </authorList>
    </citation>
    <scope>IDENTIFICATION</scope>
</reference>
<accession>A0A158R0I6</accession>
<dbReference type="Proteomes" id="UP000271162">
    <property type="component" value="Unassembled WGS sequence"/>
</dbReference>
<dbReference type="AlphaFoldDB" id="A0A158R0I6"/>
<proteinExistence type="predicted"/>
<evidence type="ECO:0000313" key="2">
    <source>
        <dbReference type="Proteomes" id="UP000271162"/>
    </source>
</evidence>
<keyword evidence="2" id="KW-1185">Reference proteome</keyword>
<evidence type="ECO:0000313" key="1">
    <source>
        <dbReference type="EMBL" id="VDL75476.1"/>
    </source>
</evidence>